<evidence type="ECO:0000256" key="1">
    <source>
        <dbReference type="SAM" id="MobiDB-lite"/>
    </source>
</evidence>
<accession>A0A0D2EA99</accession>
<dbReference type="EMBL" id="KN847322">
    <property type="protein sequence ID" value="KIW51575.1"/>
    <property type="molecule type" value="Genomic_DNA"/>
</dbReference>
<feature type="compositionally biased region" description="Basic and acidic residues" evidence="1">
    <location>
        <begin position="8"/>
        <end position="21"/>
    </location>
</feature>
<keyword evidence="3" id="KW-1185">Reference proteome</keyword>
<evidence type="ECO:0000313" key="2">
    <source>
        <dbReference type="EMBL" id="KIW51575.1"/>
    </source>
</evidence>
<gene>
    <name evidence="2" type="ORF">PV05_10283</name>
</gene>
<dbReference type="AlphaFoldDB" id="A0A0D2EA99"/>
<proteinExistence type="predicted"/>
<feature type="compositionally biased region" description="Basic and acidic residues" evidence="1">
    <location>
        <begin position="28"/>
        <end position="48"/>
    </location>
</feature>
<dbReference type="HOGENOM" id="CLU_2158413_0_0_1"/>
<dbReference type="Proteomes" id="UP000054342">
    <property type="component" value="Unassembled WGS sequence"/>
</dbReference>
<reference evidence="2 3" key="1">
    <citation type="submission" date="2015-01" db="EMBL/GenBank/DDBJ databases">
        <title>The Genome Sequence of Exophiala xenobiotica CBS118157.</title>
        <authorList>
            <consortium name="The Broad Institute Genomics Platform"/>
            <person name="Cuomo C."/>
            <person name="de Hoog S."/>
            <person name="Gorbushina A."/>
            <person name="Stielow B."/>
            <person name="Teixiera M."/>
            <person name="Abouelleil A."/>
            <person name="Chapman S.B."/>
            <person name="Priest M."/>
            <person name="Young S.K."/>
            <person name="Wortman J."/>
            <person name="Nusbaum C."/>
            <person name="Birren B."/>
        </authorList>
    </citation>
    <scope>NUCLEOTIDE SEQUENCE [LARGE SCALE GENOMIC DNA]</scope>
    <source>
        <strain evidence="2 3">CBS 118157</strain>
    </source>
</reference>
<name>A0A0D2EA99_9EURO</name>
<feature type="compositionally biased region" description="Basic and acidic residues" evidence="1">
    <location>
        <begin position="56"/>
        <end position="84"/>
    </location>
</feature>
<evidence type="ECO:0000313" key="3">
    <source>
        <dbReference type="Proteomes" id="UP000054342"/>
    </source>
</evidence>
<dbReference type="GeneID" id="25332191"/>
<sequence>MYHLTNSVKDRKVSEAGRQENGELDPGGVRDHVQSGKEIMTERTENARRLSNHPNLRVDGDTHAPDHSKPASQRHREEVDRKIDQGIIADPGRKRSVVQQVKDAVNPDEAS</sequence>
<feature type="region of interest" description="Disordered" evidence="1">
    <location>
        <begin position="1"/>
        <end position="111"/>
    </location>
</feature>
<organism evidence="2 3">
    <name type="scientific">Exophiala xenobiotica</name>
    <dbReference type="NCBI Taxonomy" id="348802"/>
    <lineage>
        <taxon>Eukaryota</taxon>
        <taxon>Fungi</taxon>
        <taxon>Dikarya</taxon>
        <taxon>Ascomycota</taxon>
        <taxon>Pezizomycotina</taxon>
        <taxon>Eurotiomycetes</taxon>
        <taxon>Chaetothyriomycetidae</taxon>
        <taxon>Chaetothyriales</taxon>
        <taxon>Herpotrichiellaceae</taxon>
        <taxon>Exophiala</taxon>
    </lineage>
</organism>
<protein>
    <submittedName>
        <fullName evidence="2">Uncharacterized protein</fullName>
    </submittedName>
</protein>
<dbReference type="RefSeq" id="XP_013312159.1">
    <property type="nucleotide sequence ID" value="XM_013456705.1"/>
</dbReference>